<feature type="compositionally biased region" description="Polar residues" evidence="1">
    <location>
        <begin position="856"/>
        <end position="868"/>
    </location>
</feature>
<feature type="compositionally biased region" description="Basic residues" evidence="1">
    <location>
        <begin position="877"/>
        <end position="892"/>
    </location>
</feature>
<dbReference type="Pfam" id="PF20642">
    <property type="entry name" value="TAF1C_HB"/>
    <property type="match status" value="1"/>
</dbReference>
<sequence length="892" mass="100763">MAANPNSSWQHYNFPFFGQVNTSQSSIDYGSTSVLNIDLDSQGQRLVVHSKQSHDSRYQRQLLVSRQPYSLPFLEPNPKPCLFQHSLADFHLSSSLRRKELNFEAYSVLVDTFSADHPDIMYGTAADLLKEEMNRPPFSTCSNNKNKLDFYFPWKRREDCCKLCSKIRYASLNKESNPGQMLKQLGTTLPDISPRLLENLLQESNALDTCRLHFDTFLGNSLSCYALDTEQQALLLFPSGPGLDVLNFTHVPCSTEQNTHFHPLLSKQQFAIHGQIRQIDFSSYSHKNVVAGIRSQYNCAFFQSCPSISNKDNSPPLKLLETVALTKQAMCIAVSPYIPGESVIVNETGQAYIWTCDHALRMVCNQYQGSQDSPWFQCVFADNPRCIAMADVKGMDLLDFRADSLFKRFFFSIPSDQVDSFERVSAIQRHPKNLHHYVLATDQSLMILDDRFLQHPVLTWRHHNDDPIQFINVTYDAIPHCDDSVVMISGSRHGQTHCFQYSDRSQVTRLPVTASKYLPPQSVSSPWKVSPCNEWHYTGLCSDQLTYAPIIASRLSQPLIGVCTMPHTSHPQKGFTVFQMTEAGDLFYQQFISQECSDSEKYPWITDSSEQRRKELGKEAQILCHKWVEMIENQESVSVEPVTFQVDYVEIDKKRFCQDLLLLPKAHSNCALCNGGQTKSSLEKEQETGELTICRRCNLDTNYSSKLVEGQKNSTVLTKSSLSIHHEVKDLPISLDFSKATDPLSKSLWLNWNSDEPIPVFSDEEPISAHVGQQIFKNTYSNRSASLDTSKQDSIKHQVPAAFSSREQQAANQIDNIGIKTKSDDLPSQDTATSVVIPPARPRQMHWAPSDGEVNYSPSMQGVASSSPLKPLGNSPKKSKVVKRKSGHIMGF</sequence>
<organism evidence="4 5">
    <name type="scientific">Porites lobata</name>
    <dbReference type="NCBI Taxonomy" id="104759"/>
    <lineage>
        <taxon>Eukaryota</taxon>
        <taxon>Metazoa</taxon>
        <taxon>Cnidaria</taxon>
        <taxon>Anthozoa</taxon>
        <taxon>Hexacorallia</taxon>
        <taxon>Scleractinia</taxon>
        <taxon>Fungiina</taxon>
        <taxon>Poritidae</taxon>
        <taxon>Porites</taxon>
    </lineage>
</organism>
<proteinExistence type="predicted"/>
<evidence type="ECO:0000259" key="2">
    <source>
        <dbReference type="Pfam" id="PF20641"/>
    </source>
</evidence>
<comment type="caution">
    <text evidence="4">The sequence shown here is derived from an EMBL/GenBank/DDBJ whole genome shotgun (WGS) entry which is preliminary data.</text>
</comment>
<name>A0ABN8PF70_9CNID</name>
<dbReference type="SUPFAM" id="SSF101908">
    <property type="entry name" value="Putative isomerase YbhE"/>
    <property type="match status" value="1"/>
</dbReference>
<feature type="domain" description="TAF1C beta-propeller" evidence="2">
    <location>
        <begin position="292"/>
        <end position="415"/>
    </location>
</feature>
<evidence type="ECO:0000256" key="1">
    <source>
        <dbReference type="SAM" id="MobiDB-lite"/>
    </source>
</evidence>
<feature type="region of interest" description="Disordered" evidence="1">
    <location>
        <begin position="843"/>
        <end position="892"/>
    </location>
</feature>
<protein>
    <recommendedName>
        <fullName evidence="6">TATA box-binding protein-associated factor RNA polymerase I subunit C</fullName>
    </recommendedName>
</protein>
<dbReference type="PANTHER" id="PTHR15319:SF1">
    <property type="entry name" value="TATA BOX-BINDING PROTEIN-ASSOCIATED FACTOR RNA POLYMERASE I SUBUNIT C"/>
    <property type="match status" value="1"/>
</dbReference>
<dbReference type="Proteomes" id="UP001159405">
    <property type="component" value="Unassembled WGS sequence"/>
</dbReference>
<reference evidence="4 5" key="1">
    <citation type="submission" date="2022-05" db="EMBL/GenBank/DDBJ databases">
        <authorList>
            <consortium name="Genoscope - CEA"/>
            <person name="William W."/>
        </authorList>
    </citation>
    <scope>NUCLEOTIDE SEQUENCE [LARGE SCALE GENOMIC DNA]</scope>
</reference>
<dbReference type="InterPro" id="IPR049090">
    <property type="entry name" value="TAF1C_HB"/>
</dbReference>
<evidence type="ECO:0000313" key="5">
    <source>
        <dbReference type="Proteomes" id="UP001159405"/>
    </source>
</evidence>
<dbReference type="Pfam" id="PF20641">
    <property type="entry name" value="TAF1C_beta-prop"/>
    <property type="match status" value="1"/>
</dbReference>
<dbReference type="EMBL" id="CALNXK010000067">
    <property type="protein sequence ID" value="CAH3141573.1"/>
    <property type="molecule type" value="Genomic_DNA"/>
</dbReference>
<evidence type="ECO:0000259" key="3">
    <source>
        <dbReference type="Pfam" id="PF20642"/>
    </source>
</evidence>
<accession>A0ABN8PF70</accession>
<gene>
    <name evidence="4" type="ORF">PLOB_00041951</name>
</gene>
<evidence type="ECO:0000313" key="4">
    <source>
        <dbReference type="EMBL" id="CAH3141573.1"/>
    </source>
</evidence>
<dbReference type="PANTHER" id="PTHR15319">
    <property type="entry name" value="TATA BOX-BINDING PROTEIN ASSOCIATED FACTOR RNA POLYMERASE I SUBUNIT C"/>
    <property type="match status" value="1"/>
</dbReference>
<evidence type="ECO:0008006" key="6">
    <source>
        <dbReference type="Google" id="ProtNLM"/>
    </source>
</evidence>
<dbReference type="InterPro" id="IPR049087">
    <property type="entry name" value="TAF1C_beta-prop"/>
</dbReference>
<feature type="domain" description="TAF1C helical bundle" evidence="3">
    <location>
        <begin position="553"/>
        <end position="631"/>
    </location>
</feature>
<dbReference type="InterPro" id="IPR038801">
    <property type="entry name" value="TAF1C"/>
</dbReference>
<keyword evidence="5" id="KW-1185">Reference proteome</keyword>